<dbReference type="InterPro" id="IPR001173">
    <property type="entry name" value="Glyco_trans_2-like"/>
</dbReference>
<dbReference type="Proteomes" id="UP000184192">
    <property type="component" value="Unassembled WGS sequence"/>
</dbReference>
<protein>
    <submittedName>
        <fullName evidence="2">Glycosyltransferase, GT2 family</fullName>
    </submittedName>
</protein>
<keyword evidence="2" id="KW-0808">Transferase</keyword>
<dbReference type="SUPFAM" id="SSF53448">
    <property type="entry name" value="Nucleotide-diphospho-sugar transferases"/>
    <property type="match status" value="1"/>
</dbReference>
<organism evidence="2 3">
    <name type="scientific">Bacteroides stercorirosoris</name>
    <dbReference type="NCBI Taxonomy" id="871324"/>
    <lineage>
        <taxon>Bacteria</taxon>
        <taxon>Pseudomonadati</taxon>
        <taxon>Bacteroidota</taxon>
        <taxon>Bacteroidia</taxon>
        <taxon>Bacteroidales</taxon>
        <taxon>Bacteroidaceae</taxon>
        <taxon>Bacteroides</taxon>
    </lineage>
</organism>
<dbReference type="eggNOG" id="COG1216">
    <property type="taxonomic scope" value="Bacteria"/>
</dbReference>
<keyword evidence="3" id="KW-1185">Reference proteome</keyword>
<name>A0A1M6I3R1_9BACE</name>
<dbReference type="EMBL" id="FQZN01000021">
    <property type="protein sequence ID" value="SHJ29089.1"/>
    <property type="molecule type" value="Genomic_DNA"/>
</dbReference>
<feature type="domain" description="Glycosyltransferase 2-like" evidence="1">
    <location>
        <begin position="1"/>
        <end position="155"/>
    </location>
</feature>
<reference evidence="3" key="1">
    <citation type="submission" date="2016-11" db="EMBL/GenBank/DDBJ databases">
        <authorList>
            <person name="Varghese N."/>
            <person name="Submissions S."/>
        </authorList>
    </citation>
    <scope>NUCLEOTIDE SEQUENCE [LARGE SCALE GENOMIC DNA]</scope>
    <source>
        <strain evidence="3">DSM 26884</strain>
    </source>
</reference>
<sequence length="312" mass="37055">MYNAEVYIERTLQYIYNQTMQGFYLLIVDDCSTDHSTQKVDAFFEQHHRQYELIRLNENQGIAHARNFAINHVTTKYFVFIDSDDLPLPTLIEEEYKLLTCDQEIMAVSSWLKYIDNQDNEIGGGLFIGDTSKEMFRERAQKNKLIFLPIQTMFVRNDALRVGGFRLDGFPEGKPRYRDYCEDLDLWTRLSDLYTKGKVIVTIPKVLYLYRKADTLSTNHFNMIIKMRFVKKNLLLRRRGEKEMTFIEFMNSMSEREMRKLEKDSLAADCLRNGVFYLKSGVWMKGIWTLMKSVWYQPLYIVDKINANYIKK</sequence>
<dbReference type="InterPro" id="IPR029044">
    <property type="entry name" value="Nucleotide-diphossugar_trans"/>
</dbReference>
<evidence type="ECO:0000313" key="2">
    <source>
        <dbReference type="EMBL" id="SHJ29089.1"/>
    </source>
</evidence>
<evidence type="ECO:0000313" key="3">
    <source>
        <dbReference type="Proteomes" id="UP000184192"/>
    </source>
</evidence>
<accession>A0A1M6I3R1</accession>
<dbReference type="GO" id="GO:0016740">
    <property type="term" value="F:transferase activity"/>
    <property type="evidence" value="ECO:0007669"/>
    <property type="project" value="UniProtKB-KW"/>
</dbReference>
<dbReference type="InterPro" id="IPR050834">
    <property type="entry name" value="Glycosyltransf_2"/>
</dbReference>
<dbReference type="AlphaFoldDB" id="A0A1M6I3R1"/>
<dbReference type="CDD" id="cd00761">
    <property type="entry name" value="Glyco_tranf_GTA_type"/>
    <property type="match status" value="1"/>
</dbReference>
<proteinExistence type="predicted"/>
<dbReference type="PANTHER" id="PTHR43685">
    <property type="entry name" value="GLYCOSYLTRANSFERASE"/>
    <property type="match status" value="1"/>
</dbReference>
<gene>
    <name evidence="2" type="ORF">SAMN05444350_12142</name>
</gene>
<dbReference type="PANTHER" id="PTHR43685:SF2">
    <property type="entry name" value="GLYCOSYLTRANSFERASE 2-LIKE DOMAIN-CONTAINING PROTEIN"/>
    <property type="match status" value="1"/>
</dbReference>
<dbReference type="Pfam" id="PF00535">
    <property type="entry name" value="Glycos_transf_2"/>
    <property type="match status" value="1"/>
</dbReference>
<dbReference type="Gene3D" id="3.90.550.10">
    <property type="entry name" value="Spore Coat Polysaccharide Biosynthesis Protein SpsA, Chain A"/>
    <property type="match status" value="1"/>
</dbReference>
<evidence type="ECO:0000259" key="1">
    <source>
        <dbReference type="Pfam" id="PF00535"/>
    </source>
</evidence>